<sequence>MTTRKETLITFDAVTAARSPDVQKELLKMAKADNNPEALKHAQRVIALARAANKKGVVTAPPVEPQANKAGRVV</sequence>
<accession>A0A939HR94</accession>
<evidence type="ECO:0000313" key="1">
    <source>
        <dbReference type="EMBL" id="MBO1326838.1"/>
    </source>
</evidence>
<dbReference type="EMBL" id="JAFVMH010000031">
    <property type="protein sequence ID" value="MBO1326838.1"/>
    <property type="molecule type" value="Genomic_DNA"/>
</dbReference>
<proteinExistence type="predicted"/>
<reference evidence="1" key="1">
    <citation type="submission" date="2021-03" db="EMBL/GenBank/DDBJ databases">
        <title>The complete genome sequence of Acetobacter sp. TBRC 12339.</title>
        <authorList>
            <person name="Charoenyingcharoen P."/>
            <person name="Yukphan P."/>
        </authorList>
    </citation>
    <scope>NUCLEOTIDE SEQUENCE</scope>
    <source>
        <strain evidence="1">TBRC 12339</strain>
    </source>
</reference>
<dbReference type="AlphaFoldDB" id="A0A939HR94"/>
<organism evidence="1 2">
    <name type="scientific">Acetobacter garciniae</name>
    <dbReference type="NCBI Taxonomy" id="2817435"/>
    <lineage>
        <taxon>Bacteria</taxon>
        <taxon>Pseudomonadati</taxon>
        <taxon>Pseudomonadota</taxon>
        <taxon>Alphaproteobacteria</taxon>
        <taxon>Acetobacterales</taxon>
        <taxon>Acetobacteraceae</taxon>
        <taxon>Acetobacter</taxon>
    </lineage>
</organism>
<gene>
    <name evidence="1" type="ORF">J2D77_17040</name>
</gene>
<dbReference type="RefSeq" id="WP_207847721.1">
    <property type="nucleotide sequence ID" value="NZ_JAFVMH010000031.1"/>
</dbReference>
<dbReference type="Proteomes" id="UP000664073">
    <property type="component" value="Unassembled WGS sequence"/>
</dbReference>
<comment type="caution">
    <text evidence="1">The sequence shown here is derived from an EMBL/GenBank/DDBJ whole genome shotgun (WGS) entry which is preliminary data.</text>
</comment>
<keyword evidence="2" id="KW-1185">Reference proteome</keyword>
<protein>
    <submittedName>
        <fullName evidence="1">Uncharacterized protein</fullName>
    </submittedName>
</protein>
<name>A0A939HR94_9PROT</name>
<evidence type="ECO:0000313" key="2">
    <source>
        <dbReference type="Proteomes" id="UP000664073"/>
    </source>
</evidence>